<protein>
    <recommendedName>
        <fullName evidence="4">Type II protein arginine methyltransferase</fullName>
    </recommendedName>
</protein>
<feature type="signal peptide" evidence="1">
    <location>
        <begin position="1"/>
        <end position="35"/>
    </location>
</feature>
<proteinExistence type="predicted"/>
<name>A0ABN9PTZ7_9DINO</name>
<evidence type="ECO:0008006" key="4">
    <source>
        <dbReference type="Google" id="ProtNLM"/>
    </source>
</evidence>
<dbReference type="Proteomes" id="UP001189429">
    <property type="component" value="Unassembled WGS sequence"/>
</dbReference>
<keyword evidence="3" id="KW-1185">Reference proteome</keyword>
<evidence type="ECO:0000313" key="3">
    <source>
        <dbReference type="Proteomes" id="UP001189429"/>
    </source>
</evidence>
<reference evidence="2" key="1">
    <citation type="submission" date="2023-10" db="EMBL/GenBank/DDBJ databases">
        <authorList>
            <person name="Chen Y."/>
            <person name="Shah S."/>
            <person name="Dougan E. K."/>
            <person name="Thang M."/>
            <person name="Chan C."/>
        </authorList>
    </citation>
    <scope>NUCLEOTIDE SEQUENCE [LARGE SCALE GENOMIC DNA]</scope>
</reference>
<comment type="caution">
    <text evidence="2">The sequence shown here is derived from an EMBL/GenBank/DDBJ whole genome shotgun (WGS) entry which is preliminary data.</text>
</comment>
<sequence length="552" mass="60743">MLWCASEFKGRIAVSRLSRCTSLVAVSVVAAAAAAAPGSEMAALCWQEGTPFTFELCCRIYQEGVRGHPQCWNSELTHSTCCVPEVQARIEAGVQRIRAGAHLEASNVFFDLFNYVREDDVSALKAVWAGFQKATQEFRDHLNREPHSLSYFEVLFHGLGLNCTEQFVPGSGPRPTSADPYLQWARCCAATGVFGNKACNSLFEMMAHALGRGGRLRGASEPESGAYYGNMSELWAFHHFTPSVLGSSDATEPHGEQLRRAYDVDAELAGSLKAVGEPSLGILWAEYVDYTSTKFMDGVYYLTLLLDTMRRAGAAEEVDLVEVGAGFGSMPRLLAQARPRMRDLAGGRVSVRSYTIFDVRSVIDLQRWYLGRTAGDSVLQRDWADAGLEAAMDAAGWGRAGSARALWPEVLAAGPPAERLPPLRVDFVDPDARDLFAHLYAEAHGEEVEAGAAATGGAARRPSRALIAVNSWHEFVMADYLWYYNTLVASPLWRMGVDWILYVSNREWAGNAGKEALLLSNRSHHRFEVVYERCSEVTCTRVLKRVTSQAAE</sequence>
<gene>
    <name evidence="2" type="ORF">PCOR1329_LOCUS5984</name>
</gene>
<accession>A0ABN9PTZ7</accession>
<evidence type="ECO:0000256" key="1">
    <source>
        <dbReference type="SAM" id="SignalP"/>
    </source>
</evidence>
<organism evidence="2 3">
    <name type="scientific">Prorocentrum cordatum</name>
    <dbReference type="NCBI Taxonomy" id="2364126"/>
    <lineage>
        <taxon>Eukaryota</taxon>
        <taxon>Sar</taxon>
        <taxon>Alveolata</taxon>
        <taxon>Dinophyceae</taxon>
        <taxon>Prorocentrales</taxon>
        <taxon>Prorocentraceae</taxon>
        <taxon>Prorocentrum</taxon>
    </lineage>
</organism>
<evidence type="ECO:0000313" key="2">
    <source>
        <dbReference type="EMBL" id="CAK0796670.1"/>
    </source>
</evidence>
<dbReference type="EMBL" id="CAUYUJ010001592">
    <property type="protein sequence ID" value="CAK0796670.1"/>
    <property type="molecule type" value="Genomic_DNA"/>
</dbReference>
<feature type="chain" id="PRO_5046885759" description="Type II protein arginine methyltransferase" evidence="1">
    <location>
        <begin position="36"/>
        <end position="552"/>
    </location>
</feature>
<keyword evidence="1" id="KW-0732">Signal</keyword>